<dbReference type="PROSITE" id="PS50023">
    <property type="entry name" value="LIM_DOMAIN_2"/>
    <property type="match status" value="2"/>
</dbReference>
<dbReference type="SUPFAM" id="SSF57716">
    <property type="entry name" value="Glucocorticoid receptor-like (DNA-binding domain)"/>
    <property type="match status" value="2"/>
</dbReference>
<dbReference type="GO" id="GO:0005737">
    <property type="term" value="C:cytoplasm"/>
    <property type="evidence" value="ECO:0007669"/>
    <property type="project" value="UniProtKB-SubCell"/>
</dbReference>
<dbReference type="PROSITE" id="PS51303">
    <property type="entry name" value="PET"/>
    <property type="match status" value="1"/>
</dbReference>
<dbReference type="VEuPathDB" id="VectorBase:FBgn0034223"/>
<sequence>YLPKPPLLGEPNQRTQRIYKSGIYIRCISIEPIPEMSAVSPNSCVETPKAPEWLSKLESRREQLKRSKLGHEAGAGAPCAECKDKCPGLDLHFWRKVCRNCKCPKIQHVCPDDDDATGWAQFEILGQIRAKPAYIKIKALASQPVQLEWVPPNAAPDVVTDYMEKLGTAQIPVAGSDAALKRKMQLELQVPPHDLDAALCDGLTETEAIQLQQYVQKLREQCVGQGVVVRLGDRLNHAQVEHVAPALMPTQEAQQTWQSLGLMPVADDTLNELLANPKVAQALASPASAHPKLLVAFSEPLCESTAQFEENGALRAQTREKLLGISKPALLSLVTHGIVYDKVLGILQEKKLNISRDPKLGPIAEFRKEYVNNPQFRAEINTICPQPPMTPIKSPPGTPFNSPLPLKNPVQIRMGAQMRQDTPMRRVKFGGVSTIVYDCGLPANTDYDRDPVFAQILQAEPLKHAFQEARAGRAPSSVVISNIPAPVASLAELRGLNPATRAQLQSVGLDKNMLQSAVSNAPYYDRLFRSLHDKGISHDQCHLLQPMKQVHDWLLDDDQLLDEIDKVFADMANGCKDISYPKPSLGELPTSQSSDSGFHSKPPTPGYGSEDLTAGQGRFASIPGIEDMNMYPSCAGMPEQFQQLRLHGDEASGKNSTRTILCADCNQPIAMGEVAVKADRAGKEIAWHPGCFKCITCRELLADLVYFFHQGQVFCGRDLAIRLKIPRCRACDELIFTKEYTAAEEATFHIKHFCCYQCDEPLAGQQYIADEKSNMPLCLLCYDRLFAVRCQRCKVAIGPADQGVAWGDVHWHASCFVCAGVQCSKPLIGGRFCVKENMPFCSPTCVRSLIN</sequence>
<comment type="subcellular location">
    <subcellularLocation>
        <location evidence="1">Cytoplasm</location>
    </subcellularLocation>
</comment>
<dbReference type="Gene3D" id="2.10.110.10">
    <property type="entry name" value="Cysteine Rich Protein"/>
    <property type="match status" value="3"/>
</dbReference>
<dbReference type="ExpressionAtlas" id="H1UUM7">
    <property type="expression patterns" value="baseline and differential"/>
</dbReference>
<dbReference type="OrthoDB" id="10069167at2759"/>
<dbReference type="Bgee" id="FBgn0034223">
    <property type="expression patterns" value="Expressed in cleaving embryo and 41 other cell types or tissues"/>
</dbReference>
<dbReference type="Pfam" id="PF00412">
    <property type="entry name" value="LIM"/>
    <property type="match status" value="3"/>
</dbReference>
<dbReference type="CDD" id="cd09340">
    <property type="entry name" value="LIM1_Testin_like"/>
    <property type="match status" value="1"/>
</dbReference>
<keyword evidence="6 7" id="KW-0440">LIM domain</keyword>
<dbReference type="PANTHER" id="PTHR24211">
    <property type="entry name" value="LIM DOMAIN-CONTAINING PROTEIN"/>
    <property type="match status" value="1"/>
</dbReference>
<gene>
    <name evidence="11" type="primary">CG6522-RA</name>
</gene>
<dbReference type="CDD" id="cd09341">
    <property type="entry name" value="LIM2_Testin_like"/>
    <property type="match status" value="1"/>
</dbReference>
<reference evidence="11" key="1">
    <citation type="submission" date="2012-01" db="EMBL/GenBank/DDBJ databases">
        <authorList>
            <person name="Carlson J."/>
            <person name="Booth B."/>
            <person name="Frise E."/>
            <person name="Park S."/>
            <person name="Wan K."/>
            <person name="Yu C."/>
            <person name="Celniker S."/>
        </authorList>
    </citation>
    <scope>NUCLEOTIDE SEQUENCE</scope>
</reference>
<feature type="domain" description="PET" evidence="10">
    <location>
        <begin position="128"/>
        <end position="236"/>
    </location>
</feature>
<evidence type="ECO:0000256" key="7">
    <source>
        <dbReference type="PROSITE-ProRule" id="PRU00125"/>
    </source>
</evidence>
<keyword evidence="4" id="KW-0677">Repeat</keyword>
<dbReference type="GO" id="GO:0008270">
    <property type="term" value="F:zinc ion binding"/>
    <property type="evidence" value="ECO:0007669"/>
    <property type="project" value="InterPro"/>
</dbReference>
<dbReference type="AlphaFoldDB" id="H1UUM7"/>
<name>H1UUM7_DROME</name>
<dbReference type="FunFam" id="2.10.110.10:FF:000005">
    <property type="entry name" value="Testin isoform 1"/>
    <property type="match status" value="1"/>
</dbReference>
<evidence type="ECO:0000256" key="8">
    <source>
        <dbReference type="SAM" id="MobiDB-lite"/>
    </source>
</evidence>
<dbReference type="EMBL" id="BT133112">
    <property type="protein sequence ID" value="AEX98032.1"/>
    <property type="molecule type" value="mRNA"/>
</dbReference>
<dbReference type="InterPro" id="IPR001781">
    <property type="entry name" value="Znf_LIM"/>
</dbReference>
<evidence type="ECO:0000259" key="10">
    <source>
        <dbReference type="PROSITE" id="PS51303"/>
    </source>
</evidence>
<dbReference type="PROSITE" id="PS00478">
    <property type="entry name" value="LIM_DOMAIN_1"/>
    <property type="match status" value="2"/>
</dbReference>
<feature type="domain" description="LIM zinc-binding" evidence="9">
    <location>
        <begin position="660"/>
        <end position="725"/>
    </location>
</feature>
<evidence type="ECO:0000256" key="5">
    <source>
        <dbReference type="ARBA" id="ARBA00022833"/>
    </source>
</evidence>
<feature type="non-terminal residue" evidence="11">
    <location>
        <position position="1"/>
    </location>
</feature>
<evidence type="ECO:0000256" key="6">
    <source>
        <dbReference type="ARBA" id="ARBA00023038"/>
    </source>
</evidence>
<keyword evidence="5 7" id="KW-0862">Zinc</keyword>
<dbReference type="CDD" id="cd09829">
    <property type="entry name" value="PET_testin"/>
    <property type="match status" value="1"/>
</dbReference>
<dbReference type="PANTHER" id="PTHR24211:SF22">
    <property type="entry name" value="TESTIN"/>
    <property type="match status" value="1"/>
</dbReference>
<evidence type="ECO:0000256" key="4">
    <source>
        <dbReference type="ARBA" id="ARBA00022737"/>
    </source>
</evidence>
<feature type="region of interest" description="Disordered" evidence="8">
    <location>
        <begin position="582"/>
        <end position="614"/>
    </location>
</feature>
<organism evidence="11">
    <name type="scientific">Drosophila melanogaster</name>
    <name type="common">Fruit fly</name>
    <dbReference type="NCBI Taxonomy" id="7227"/>
    <lineage>
        <taxon>Eukaryota</taxon>
        <taxon>Metazoa</taxon>
        <taxon>Ecdysozoa</taxon>
        <taxon>Arthropoda</taxon>
        <taxon>Hexapoda</taxon>
        <taxon>Insecta</taxon>
        <taxon>Pterygota</taxon>
        <taxon>Neoptera</taxon>
        <taxon>Endopterygota</taxon>
        <taxon>Diptera</taxon>
        <taxon>Brachycera</taxon>
        <taxon>Muscomorpha</taxon>
        <taxon>Ephydroidea</taxon>
        <taxon>Drosophilidae</taxon>
        <taxon>Drosophila</taxon>
        <taxon>Sophophora</taxon>
    </lineage>
</organism>
<dbReference type="InterPro" id="IPR033724">
    <property type="entry name" value="PET_testin"/>
</dbReference>
<dbReference type="SMART" id="SM00132">
    <property type="entry name" value="LIM"/>
    <property type="match status" value="3"/>
</dbReference>
<proteinExistence type="evidence at transcript level"/>
<keyword evidence="2" id="KW-0963">Cytoplasm</keyword>
<keyword evidence="3 7" id="KW-0479">Metal-binding</keyword>
<dbReference type="HOGENOM" id="CLU_014643_0_0_1"/>
<accession>H1UUM7</accession>
<feature type="domain" description="LIM zinc-binding" evidence="9">
    <location>
        <begin position="726"/>
        <end position="788"/>
    </location>
</feature>
<evidence type="ECO:0000256" key="1">
    <source>
        <dbReference type="ARBA" id="ARBA00004496"/>
    </source>
</evidence>
<protein>
    <submittedName>
        <fullName evidence="11">FI18181p1</fullName>
    </submittedName>
</protein>
<evidence type="ECO:0000259" key="9">
    <source>
        <dbReference type="PROSITE" id="PS50023"/>
    </source>
</evidence>
<evidence type="ECO:0000256" key="2">
    <source>
        <dbReference type="ARBA" id="ARBA00022490"/>
    </source>
</evidence>
<dbReference type="InterPro" id="IPR010442">
    <property type="entry name" value="PET_domain"/>
</dbReference>
<evidence type="ECO:0000256" key="3">
    <source>
        <dbReference type="ARBA" id="ARBA00022723"/>
    </source>
</evidence>
<dbReference type="Pfam" id="PF06297">
    <property type="entry name" value="PET"/>
    <property type="match status" value="1"/>
</dbReference>
<dbReference type="InterPro" id="IPR047120">
    <property type="entry name" value="Pk/Esn/Tes"/>
</dbReference>
<evidence type="ECO:0000313" key="11">
    <source>
        <dbReference type="EMBL" id="AEX98032.1"/>
    </source>
</evidence>